<keyword evidence="10" id="KW-1185">Reference proteome</keyword>
<evidence type="ECO:0000256" key="1">
    <source>
        <dbReference type="ARBA" id="ARBA00007532"/>
    </source>
</evidence>
<dbReference type="EMBL" id="FOGQ01000001">
    <property type="protein sequence ID" value="SER41286.1"/>
    <property type="molecule type" value="Genomic_DNA"/>
</dbReference>
<dbReference type="PANTHER" id="PTHR43014">
    <property type="entry name" value="MERCURIC REDUCTASE"/>
    <property type="match status" value="1"/>
</dbReference>
<evidence type="ECO:0000313" key="10">
    <source>
        <dbReference type="Proteomes" id="UP000198929"/>
    </source>
</evidence>
<accession>A0A1H9NZ77</accession>
<comment type="similarity">
    <text evidence="1">Belongs to the class-I pyridine nucleotide-disulfide oxidoreductase family.</text>
</comment>
<reference evidence="10" key="1">
    <citation type="submission" date="2016-10" db="EMBL/GenBank/DDBJ databases">
        <authorList>
            <person name="Varghese N."/>
            <person name="Submissions S."/>
        </authorList>
    </citation>
    <scope>NUCLEOTIDE SEQUENCE [LARGE SCALE GENOMIC DNA]</scope>
    <source>
        <strain evidence="10">DSM 20524</strain>
    </source>
</reference>
<dbReference type="InterPro" id="IPR001100">
    <property type="entry name" value="Pyr_nuc-diS_OxRdtase"/>
</dbReference>
<feature type="binding site" evidence="5">
    <location>
        <position position="86"/>
    </location>
    <ligand>
        <name>FAD</name>
        <dbReference type="ChEBI" id="CHEBI:57692"/>
    </ligand>
</feature>
<dbReference type="InterPro" id="IPR017817">
    <property type="entry name" value="Mycothione_reductase"/>
</dbReference>
<keyword evidence="5" id="KW-0547">Nucleotide-binding</keyword>
<feature type="binding site" evidence="5">
    <location>
        <begin position="181"/>
        <end position="183"/>
    </location>
    <ligand>
        <name>FAD</name>
        <dbReference type="ChEBI" id="CHEBI:57692"/>
    </ligand>
</feature>
<name>A0A1H9NZ77_9CORY</name>
<evidence type="ECO:0000256" key="4">
    <source>
        <dbReference type="PIRSR" id="PIRSR000350-2"/>
    </source>
</evidence>
<dbReference type="InterPro" id="IPR004099">
    <property type="entry name" value="Pyr_nucl-diS_OxRdtase_dimer"/>
</dbReference>
<comment type="cofactor">
    <cofactor evidence="5">
        <name>FAD</name>
        <dbReference type="ChEBI" id="CHEBI:57692"/>
    </cofactor>
    <text evidence="5">Binds 1 FAD per subunit.</text>
</comment>
<dbReference type="Gene3D" id="3.50.50.60">
    <property type="entry name" value="FAD/NAD(P)-binding domain"/>
    <property type="match status" value="2"/>
</dbReference>
<dbReference type="PRINTS" id="PR00411">
    <property type="entry name" value="PNDRDTASEI"/>
</dbReference>
<feature type="domain" description="FAD/NAD(P)-binding" evidence="8">
    <location>
        <begin position="42"/>
        <end position="357"/>
    </location>
</feature>
<dbReference type="STRING" id="1121357.SAMN05661109_00160"/>
<feature type="binding site" evidence="5">
    <location>
        <position position="303"/>
    </location>
    <ligand>
        <name>NAD(+)</name>
        <dbReference type="ChEBI" id="CHEBI:57540"/>
    </ligand>
</feature>
<evidence type="ECO:0000259" key="7">
    <source>
        <dbReference type="Pfam" id="PF02852"/>
    </source>
</evidence>
<feature type="active site" description="Proton acceptor" evidence="4">
    <location>
        <position position="479"/>
    </location>
</feature>
<feature type="binding site" evidence="5">
    <location>
        <begin position="218"/>
        <end position="225"/>
    </location>
    <ligand>
        <name>NAD(+)</name>
        <dbReference type="ChEBI" id="CHEBI:57540"/>
    </ligand>
</feature>
<feature type="domain" description="Pyridine nucleotide-disulphide oxidoreductase dimerisation" evidence="7">
    <location>
        <begin position="380"/>
        <end position="489"/>
    </location>
</feature>
<evidence type="ECO:0000313" key="9">
    <source>
        <dbReference type="EMBL" id="SER41286.1"/>
    </source>
</evidence>
<dbReference type="NCBIfam" id="NF005884">
    <property type="entry name" value="PRK07846.1"/>
    <property type="match status" value="1"/>
</dbReference>
<dbReference type="GO" id="GO:0003955">
    <property type="term" value="F:NAD(P)H dehydrogenase (quinone) activity"/>
    <property type="evidence" value="ECO:0007669"/>
    <property type="project" value="TreeGrafter"/>
</dbReference>
<keyword evidence="3 5" id="KW-0274">FAD</keyword>
<dbReference type="PRINTS" id="PR00368">
    <property type="entry name" value="FADPNR"/>
</dbReference>
<dbReference type="PIRSF" id="PIRSF000350">
    <property type="entry name" value="Mercury_reductase_MerA"/>
    <property type="match status" value="1"/>
</dbReference>
<organism evidence="9 10">
    <name type="scientific">Corynebacterium cystitidis DSM 20524</name>
    <dbReference type="NCBI Taxonomy" id="1121357"/>
    <lineage>
        <taxon>Bacteria</taxon>
        <taxon>Bacillati</taxon>
        <taxon>Actinomycetota</taxon>
        <taxon>Actinomycetes</taxon>
        <taxon>Mycobacteriales</taxon>
        <taxon>Corynebacteriaceae</taxon>
        <taxon>Corynebacterium</taxon>
    </lineage>
</organism>
<sequence length="500" mass="54432">MYLFKSKKYRKTKKKRRLCASTNHLEEFVVTTPTAPSVDAHYDYIIIGAGSGNSIPTDDFDDKSIAIVEKGLFGGTCMNVGCIPTKMYVVAADTALSAADSSHLGLDTNFHGADWKSIVQRIFHNRIDLIAQGGEEYRRGPETPNITVYDNHASFVAPKTIQTGQGAERKTIYGDTIIIATGSRPIIPSAIKDSGVPFHTNETIMRLDEQPGSLTIIGGGFIAMEFAHVFQSLGTDVTVINRSPLLRTLDGDITTRFNELAEQRYTTHIGRTVSTARHDDSGVTVVLDDGTEVSSEALLVATGRKPNGDQMNLDAAGIEMHSDGRIVVDDYGRTTADGVWALGDVSSPYQLKHVANAETRAVRHNILNPDGMVAMPHDHVPSAIFTHPQIATVGLTEEQAREAGHDVTVKVQNYGDVAYGWALEDTTSIVKLVADRSTGTLLGAHYMGPQAATLIQQMITVMAFDLDVREVATHQYWIHPALPEVTENALLGLDFEFPDV</sequence>
<feature type="disulfide bond" description="Redox-active" evidence="6">
    <location>
        <begin position="77"/>
        <end position="82"/>
    </location>
</feature>
<dbReference type="Pfam" id="PF07992">
    <property type="entry name" value="Pyr_redox_2"/>
    <property type="match status" value="1"/>
</dbReference>
<dbReference type="PANTHER" id="PTHR43014:SF4">
    <property type="entry name" value="PYRIDINE NUCLEOTIDE-DISULFIDE OXIDOREDUCTASE RCLA-RELATED"/>
    <property type="match status" value="1"/>
</dbReference>
<dbReference type="NCBIfam" id="TIGR03452">
    <property type="entry name" value="mycothione_red"/>
    <property type="match status" value="1"/>
</dbReference>
<dbReference type="Proteomes" id="UP000198929">
    <property type="component" value="Unassembled WGS sequence"/>
</dbReference>
<dbReference type="InterPro" id="IPR023753">
    <property type="entry name" value="FAD/NAD-binding_dom"/>
</dbReference>
<dbReference type="Pfam" id="PF02852">
    <property type="entry name" value="Pyr_redox_dim"/>
    <property type="match status" value="1"/>
</dbReference>
<dbReference type="InterPro" id="IPR036188">
    <property type="entry name" value="FAD/NAD-bd_sf"/>
</dbReference>
<evidence type="ECO:0000256" key="5">
    <source>
        <dbReference type="PIRSR" id="PIRSR000350-3"/>
    </source>
</evidence>
<protein>
    <submittedName>
        <fullName evidence="9">Mycothione reductase</fullName>
    </submittedName>
</protein>
<evidence type="ECO:0000259" key="8">
    <source>
        <dbReference type="Pfam" id="PF07992"/>
    </source>
</evidence>
<evidence type="ECO:0000256" key="3">
    <source>
        <dbReference type="ARBA" id="ARBA00022827"/>
    </source>
</evidence>
<evidence type="ECO:0000256" key="2">
    <source>
        <dbReference type="ARBA" id="ARBA00022630"/>
    </source>
</evidence>
<proteinExistence type="inferred from homology"/>
<dbReference type="SUPFAM" id="SSF55424">
    <property type="entry name" value="FAD/NAD-linked reductases, dimerisation (C-terminal) domain"/>
    <property type="match status" value="1"/>
</dbReference>
<dbReference type="InterPro" id="IPR016156">
    <property type="entry name" value="FAD/NAD-linked_Rdtase_dimer_sf"/>
</dbReference>
<feature type="binding site" evidence="5">
    <location>
        <position position="344"/>
    </location>
    <ligand>
        <name>FAD</name>
        <dbReference type="ChEBI" id="CHEBI:57692"/>
    </ligand>
</feature>
<dbReference type="AlphaFoldDB" id="A0A1H9NZ77"/>
<evidence type="ECO:0000256" key="6">
    <source>
        <dbReference type="PIRSR" id="PIRSR000350-4"/>
    </source>
</evidence>
<keyword evidence="5" id="KW-0520">NAD</keyword>
<keyword evidence="2" id="KW-0285">Flavoprotein</keyword>
<gene>
    <name evidence="9" type="ORF">SAMN05661109_00160</name>
</gene>
<dbReference type="Gene3D" id="3.30.390.30">
    <property type="match status" value="1"/>
</dbReference>
<dbReference type="GO" id="GO:0050660">
    <property type="term" value="F:flavin adenine dinucleotide binding"/>
    <property type="evidence" value="ECO:0007669"/>
    <property type="project" value="TreeGrafter"/>
</dbReference>
<dbReference type="SUPFAM" id="SSF51905">
    <property type="entry name" value="FAD/NAD(P)-binding domain"/>
    <property type="match status" value="1"/>
</dbReference>